<comment type="similarity">
    <text evidence="1">Belongs to the ATP-dependent AMP-binding enzyme family.</text>
</comment>
<dbReference type="InterPro" id="IPR020845">
    <property type="entry name" value="AMP-binding_CS"/>
</dbReference>
<feature type="transmembrane region" description="Helical" evidence="2">
    <location>
        <begin position="157"/>
        <end position="178"/>
    </location>
</feature>
<feature type="domain" description="Acetyl-coenzyme A synthetase N-terminal" evidence="4">
    <location>
        <begin position="40"/>
        <end position="97"/>
    </location>
</feature>
<gene>
    <name evidence="5" type="primary">AACS</name>
    <name evidence="5" type="ORF">CDAR_298251</name>
</gene>
<sequence length="449" mass="51143">MLEINFLQPTEVFIDERYGTVIKKFEKIIQDKYNIKIDSYWDLYDWSLDHIEELWAEIWDFSGIICSRRFDKVVDLSVPLENTPLWFEGAKLNLAENLLKYRDDKVALILAGEGRQTEKLTFFQLHKEAELYAAALRKFGLKKGDVVVCQMSNRKEAVICMIAVTSIGAIWTGALPLLGSKAVLNRFKLVEPKIFLTIDQIPNNGENINMLPKVKEIADGLPSLEKVIIVASKKESHSKVISGIRNSCFLDEFLQLGRETDGSVPPIQFEQVSCSHPIFINYTSGTTGPPKALVHGFGYLLATFRDFSMHNDADRDRDSIWFSMSPVGWATWNCFSSLLSAGITLFLFEGVPYFLSPTYFWDMIDEYKISHVFIASSVIDEFERRRYVPTGKHKFEFLKVLFSGSSVVKPESFEFAYKEVKKDIPFASLFGATEFVGSAITFEASYPFI</sequence>
<dbReference type="EMBL" id="BPLQ01009592">
    <property type="protein sequence ID" value="GIY45099.1"/>
    <property type="molecule type" value="Genomic_DNA"/>
</dbReference>
<protein>
    <submittedName>
        <fullName evidence="5">Acetoacetyl-CoA synthetase</fullName>
    </submittedName>
</protein>
<dbReference type="Pfam" id="PF16177">
    <property type="entry name" value="ACAS_N"/>
    <property type="match status" value="1"/>
</dbReference>
<evidence type="ECO:0000313" key="6">
    <source>
        <dbReference type="Proteomes" id="UP001054837"/>
    </source>
</evidence>
<dbReference type="InterPro" id="IPR000873">
    <property type="entry name" value="AMP-dep_synth/lig_dom"/>
</dbReference>
<keyword evidence="2" id="KW-0472">Membrane</keyword>
<name>A0AAV4TIQ3_9ARAC</name>
<dbReference type="Gene3D" id="3.40.50.12780">
    <property type="entry name" value="N-terminal domain of ligase-like"/>
    <property type="match status" value="1"/>
</dbReference>
<dbReference type="GO" id="GO:0030729">
    <property type="term" value="F:acetoacetate-CoA ligase activity"/>
    <property type="evidence" value="ECO:0007669"/>
    <property type="project" value="TreeGrafter"/>
</dbReference>
<evidence type="ECO:0000259" key="3">
    <source>
        <dbReference type="Pfam" id="PF00501"/>
    </source>
</evidence>
<proteinExistence type="inferred from homology"/>
<dbReference type="SUPFAM" id="SSF56801">
    <property type="entry name" value="Acetyl-CoA synthetase-like"/>
    <property type="match status" value="1"/>
</dbReference>
<dbReference type="AlphaFoldDB" id="A0AAV4TIQ3"/>
<keyword evidence="6" id="KW-1185">Reference proteome</keyword>
<feature type="domain" description="AMP-dependent synthetase/ligase" evidence="3">
    <location>
        <begin position="100"/>
        <end position="440"/>
    </location>
</feature>
<dbReference type="PANTHER" id="PTHR42921:SF1">
    <property type="entry name" value="ACETOACETYL-COA SYNTHETASE"/>
    <property type="match status" value="1"/>
</dbReference>
<dbReference type="PROSITE" id="PS00455">
    <property type="entry name" value="AMP_BINDING"/>
    <property type="match status" value="1"/>
</dbReference>
<evidence type="ECO:0000259" key="4">
    <source>
        <dbReference type="Pfam" id="PF16177"/>
    </source>
</evidence>
<dbReference type="PANTHER" id="PTHR42921">
    <property type="entry name" value="ACETOACETYL-COA SYNTHETASE"/>
    <property type="match status" value="1"/>
</dbReference>
<organism evidence="5 6">
    <name type="scientific">Caerostris darwini</name>
    <dbReference type="NCBI Taxonomy" id="1538125"/>
    <lineage>
        <taxon>Eukaryota</taxon>
        <taxon>Metazoa</taxon>
        <taxon>Ecdysozoa</taxon>
        <taxon>Arthropoda</taxon>
        <taxon>Chelicerata</taxon>
        <taxon>Arachnida</taxon>
        <taxon>Araneae</taxon>
        <taxon>Araneomorphae</taxon>
        <taxon>Entelegynae</taxon>
        <taxon>Araneoidea</taxon>
        <taxon>Araneidae</taxon>
        <taxon>Caerostris</taxon>
    </lineage>
</organism>
<evidence type="ECO:0000256" key="2">
    <source>
        <dbReference type="SAM" id="Phobius"/>
    </source>
</evidence>
<dbReference type="Pfam" id="PF00501">
    <property type="entry name" value="AMP-binding"/>
    <property type="match status" value="1"/>
</dbReference>
<reference evidence="5 6" key="1">
    <citation type="submission" date="2021-06" db="EMBL/GenBank/DDBJ databases">
        <title>Caerostris darwini draft genome.</title>
        <authorList>
            <person name="Kono N."/>
            <person name="Arakawa K."/>
        </authorList>
    </citation>
    <scope>NUCLEOTIDE SEQUENCE [LARGE SCALE GENOMIC DNA]</scope>
</reference>
<evidence type="ECO:0000256" key="1">
    <source>
        <dbReference type="ARBA" id="ARBA00006432"/>
    </source>
</evidence>
<dbReference type="InterPro" id="IPR032387">
    <property type="entry name" value="ACAS_N"/>
</dbReference>
<keyword evidence="2" id="KW-1133">Transmembrane helix</keyword>
<dbReference type="InterPro" id="IPR042099">
    <property type="entry name" value="ANL_N_sf"/>
</dbReference>
<accession>A0AAV4TIQ3</accession>
<dbReference type="Proteomes" id="UP001054837">
    <property type="component" value="Unassembled WGS sequence"/>
</dbReference>
<comment type="caution">
    <text evidence="5">The sequence shown here is derived from an EMBL/GenBank/DDBJ whole genome shotgun (WGS) entry which is preliminary data.</text>
</comment>
<evidence type="ECO:0000313" key="5">
    <source>
        <dbReference type="EMBL" id="GIY45099.1"/>
    </source>
</evidence>
<keyword evidence="2" id="KW-0812">Transmembrane</keyword>